<dbReference type="SUPFAM" id="SSF52540">
    <property type="entry name" value="P-loop containing nucleoside triphosphate hydrolases"/>
    <property type="match status" value="1"/>
</dbReference>
<organism evidence="1 2">
    <name type="scientific">Vibrio artabrorum</name>
    <dbReference type="NCBI Taxonomy" id="446374"/>
    <lineage>
        <taxon>Bacteria</taxon>
        <taxon>Pseudomonadati</taxon>
        <taxon>Pseudomonadota</taxon>
        <taxon>Gammaproteobacteria</taxon>
        <taxon>Vibrionales</taxon>
        <taxon>Vibrionaceae</taxon>
        <taxon>Vibrio</taxon>
    </lineage>
</organism>
<evidence type="ECO:0000313" key="2">
    <source>
        <dbReference type="Proteomes" id="UP001223712"/>
    </source>
</evidence>
<dbReference type="Proteomes" id="UP001223712">
    <property type="component" value="Unassembled WGS sequence"/>
</dbReference>
<evidence type="ECO:0000313" key="1">
    <source>
        <dbReference type="EMBL" id="MDN3701650.1"/>
    </source>
</evidence>
<protein>
    <recommendedName>
        <fullName evidence="3">UvrD-like helicase ATP-binding domain-containing protein</fullName>
    </recommendedName>
</protein>
<name>A0ABT8CL13_9VIBR</name>
<accession>A0ABT8CL13</accession>
<gene>
    <name evidence="1" type="ORF">QWY96_13455</name>
</gene>
<keyword evidence="2" id="KW-1185">Reference proteome</keyword>
<dbReference type="EMBL" id="JAUFQY010000001">
    <property type="protein sequence ID" value="MDN3701650.1"/>
    <property type="molecule type" value="Genomic_DNA"/>
</dbReference>
<comment type="caution">
    <text evidence="1">The sequence shown here is derived from an EMBL/GenBank/DDBJ whole genome shotgun (WGS) entry which is preliminary data.</text>
</comment>
<evidence type="ECO:0008006" key="3">
    <source>
        <dbReference type="Google" id="ProtNLM"/>
    </source>
</evidence>
<proteinExistence type="predicted"/>
<sequence>MAHIDTITGLDRKHRRHFKKVFNKLNDEFFIRESLLDALQVAPCIIEGPCNSWVFVGVHSEIPDSMSLFKLMKFNDSMLKLGLKPIQYLAVVDNMTFAEESTFQVDGSLQVISSLSDYVQIIENKTFIERGEQLIHAALTEFTIDSHSRIKRTFFPESVIPAQCSTRRGKASVDNTAKLLPFFLDYDQELATRLDMVESVDSEEEAQEDISVRLINGVAGSGKTLILINRAALYCKKYPEKRCFLRYTINQ</sequence>
<reference evidence="2" key="1">
    <citation type="journal article" date="2019" name="Int. J. Syst. Evol. Microbiol.">
        <title>The Global Catalogue of Microorganisms (GCM) 10K type strain sequencing project: providing services to taxonomists for standard genome sequencing and annotation.</title>
        <authorList>
            <consortium name="The Broad Institute Genomics Platform"/>
            <consortium name="The Broad Institute Genome Sequencing Center for Infectious Disease"/>
            <person name="Wu L."/>
            <person name="Ma J."/>
        </authorList>
    </citation>
    <scope>NUCLEOTIDE SEQUENCE [LARGE SCALE GENOMIC DNA]</scope>
    <source>
        <strain evidence="2">CECT 7226</strain>
    </source>
</reference>
<dbReference type="RefSeq" id="WP_290334864.1">
    <property type="nucleotide sequence ID" value="NZ_JAUFQY010000001.1"/>
</dbReference>
<dbReference type="InterPro" id="IPR027417">
    <property type="entry name" value="P-loop_NTPase"/>
</dbReference>